<accession>A0A834SI25</accession>
<comment type="similarity">
    <text evidence="3">Belongs to the FMO family.</text>
</comment>
<evidence type="ECO:0000313" key="11">
    <source>
        <dbReference type="EMBL" id="KAF7804805.1"/>
    </source>
</evidence>
<dbReference type="Pfam" id="PF13738">
    <property type="entry name" value="Pyr_redox_3"/>
    <property type="match status" value="1"/>
</dbReference>
<comment type="cofactor">
    <cofactor evidence="1">
        <name>FAD</name>
        <dbReference type="ChEBI" id="CHEBI:57692"/>
    </cofactor>
</comment>
<keyword evidence="6" id="KW-0521">NADP</keyword>
<keyword evidence="7" id="KW-0560">Oxidoreductase</keyword>
<keyword evidence="12" id="KW-1185">Reference proteome</keyword>
<evidence type="ECO:0000256" key="6">
    <source>
        <dbReference type="ARBA" id="ARBA00022857"/>
    </source>
</evidence>
<evidence type="ECO:0000256" key="2">
    <source>
        <dbReference type="ARBA" id="ARBA00004814"/>
    </source>
</evidence>
<sequence length="379" mass="42560">MQESAVIIVGGGTSGLAAAACLSKKSVPYILLEREECVASLWRKYTYDRLHLHLRKQVCELPFLPFPPSYPNYVPREQFIQYLDHYVQHFNIQPLYHRAVESAQYEEGIQKWIVQARNWRSGEVEDYGARFLVVASGETAEPRVPQVEGLEGFKGKLLHSTAYKNGKDFGDENVLVVGSGNSGMEIALDLSNYGAKPSIVVRSPVQFLSREMMHYASVLYKYLSPKILDILMMIGSRVVYGDLTKYGIPFPTEGPFAMKMKYRKFPIIDLGTVNKIKSGEIQVVSAEIEKIRSGNQVVFKNGKSLPFESIIFCTGFTRSTQKWLKSIQGYDELLNEDGFAKPRQRKGKNGLYCVGLAQLGFFGANLDAHNVANDIASLM</sequence>
<evidence type="ECO:0000256" key="8">
    <source>
        <dbReference type="ARBA" id="ARBA00023070"/>
    </source>
</evidence>
<dbReference type="GO" id="GO:0009851">
    <property type="term" value="P:auxin biosynthetic process"/>
    <property type="evidence" value="ECO:0007669"/>
    <property type="project" value="UniProtKB-KW"/>
</dbReference>
<dbReference type="PRINTS" id="PR00368">
    <property type="entry name" value="FADPNR"/>
</dbReference>
<dbReference type="PRINTS" id="PR00469">
    <property type="entry name" value="PNDRDTASEII"/>
</dbReference>
<dbReference type="Proteomes" id="UP000634136">
    <property type="component" value="Unassembled WGS sequence"/>
</dbReference>
<evidence type="ECO:0000256" key="3">
    <source>
        <dbReference type="ARBA" id="ARBA00009183"/>
    </source>
</evidence>
<organism evidence="11 12">
    <name type="scientific">Senna tora</name>
    <dbReference type="NCBI Taxonomy" id="362788"/>
    <lineage>
        <taxon>Eukaryota</taxon>
        <taxon>Viridiplantae</taxon>
        <taxon>Streptophyta</taxon>
        <taxon>Embryophyta</taxon>
        <taxon>Tracheophyta</taxon>
        <taxon>Spermatophyta</taxon>
        <taxon>Magnoliopsida</taxon>
        <taxon>eudicotyledons</taxon>
        <taxon>Gunneridae</taxon>
        <taxon>Pentapetalae</taxon>
        <taxon>rosids</taxon>
        <taxon>fabids</taxon>
        <taxon>Fabales</taxon>
        <taxon>Fabaceae</taxon>
        <taxon>Caesalpinioideae</taxon>
        <taxon>Cassia clade</taxon>
        <taxon>Senna</taxon>
    </lineage>
</organism>
<keyword evidence="11" id="KW-0670">Pyruvate</keyword>
<comment type="pathway">
    <text evidence="2">Plant hormone metabolism; auxin biosynthesis.</text>
</comment>
<dbReference type="SUPFAM" id="SSF51905">
    <property type="entry name" value="FAD/NAD(P)-binding domain"/>
    <property type="match status" value="2"/>
</dbReference>
<gene>
    <name evidence="11" type="ORF">G2W53_043916</name>
</gene>
<comment type="caution">
    <text evidence="11">The sequence shown here is derived from an EMBL/GenBank/DDBJ whole genome shotgun (WGS) entry which is preliminary data.</text>
</comment>
<keyword evidence="4" id="KW-0285">Flavoprotein</keyword>
<evidence type="ECO:0000256" key="1">
    <source>
        <dbReference type="ARBA" id="ARBA00001974"/>
    </source>
</evidence>
<keyword evidence="5" id="KW-0274">FAD</keyword>
<dbReference type="EC" id="1.14.13.168" evidence="9"/>
<evidence type="ECO:0000256" key="4">
    <source>
        <dbReference type="ARBA" id="ARBA00022630"/>
    </source>
</evidence>
<dbReference type="OrthoDB" id="66881at2759"/>
<keyword evidence="11" id="KW-0503">Monooxygenase</keyword>
<dbReference type="EMBL" id="JAAIUW010000013">
    <property type="protein sequence ID" value="KAF7804805.1"/>
    <property type="molecule type" value="Genomic_DNA"/>
</dbReference>
<dbReference type="PANTHER" id="PTHR43539:SF52">
    <property type="entry name" value="FLAVIN-CONTAINING MONOOXYGENASE"/>
    <property type="match status" value="1"/>
</dbReference>
<dbReference type="AlphaFoldDB" id="A0A834SI25"/>
<comment type="catalytic activity">
    <reaction evidence="10">
        <text>indole-3-pyruvate + NADPH + O2 + H(+) = (indol-3-yl)acetate + CO2 + NADP(+) + H2O</text>
        <dbReference type="Rhea" id="RHEA:34331"/>
        <dbReference type="ChEBI" id="CHEBI:15377"/>
        <dbReference type="ChEBI" id="CHEBI:15378"/>
        <dbReference type="ChEBI" id="CHEBI:15379"/>
        <dbReference type="ChEBI" id="CHEBI:16526"/>
        <dbReference type="ChEBI" id="CHEBI:17640"/>
        <dbReference type="ChEBI" id="CHEBI:30854"/>
        <dbReference type="ChEBI" id="CHEBI:57783"/>
        <dbReference type="ChEBI" id="CHEBI:58349"/>
        <dbReference type="EC" id="1.14.13.168"/>
    </reaction>
</comment>
<protein>
    <recommendedName>
        <fullName evidence="9">indole-3-pyruvate monooxygenase</fullName>
        <ecNumber evidence="9">1.14.13.168</ecNumber>
    </recommendedName>
</protein>
<dbReference type="PIRSF" id="PIRSF000332">
    <property type="entry name" value="FMO"/>
    <property type="match status" value="1"/>
</dbReference>
<dbReference type="GO" id="GO:0050660">
    <property type="term" value="F:flavin adenine dinucleotide binding"/>
    <property type="evidence" value="ECO:0007669"/>
    <property type="project" value="InterPro"/>
</dbReference>
<dbReference type="InterPro" id="IPR036188">
    <property type="entry name" value="FAD/NAD-bd_sf"/>
</dbReference>
<evidence type="ECO:0000256" key="5">
    <source>
        <dbReference type="ARBA" id="ARBA00022827"/>
    </source>
</evidence>
<dbReference type="InterPro" id="IPR050982">
    <property type="entry name" value="Auxin_biosynth/cation_transpt"/>
</dbReference>
<evidence type="ECO:0000256" key="10">
    <source>
        <dbReference type="ARBA" id="ARBA00047707"/>
    </source>
</evidence>
<proteinExistence type="inferred from homology"/>
<dbReference type="InterPro" id="IPR000960">
    <property type="entry name" value="Flavin_mOase"/>
</dbReference>
<evidence type="ECO:0000313" key="12">
    <source>
        <dbReference type="Proteomes" id="UP000634136"/>
    </source>
</evidence>
<keyword evidence="8" id="KW-0073">Auxin biosynthesis</keyword>
<dbReference type="Gene3D" id="3.50.50.60">
    <property type="entry name" value="FAD/NAD(P)-binding domain"/>
    <property type="match status" value="1"/>
</dbReference>
<name>A0A834SI25_9FABA</name>
<dbReference type="GO" id="GO:0103075">
    <property type="term" value="F:indole-3-pyruvate monooxygenase activity"/>
    <property type="evidence" value="ECO:0007669"/>
    <property type="project" value="UniProtKB-EC"/>
</dbReference>
<dbReference type="PANTHER" id="PTHR43539">
    <property type="entry name" value="FLAVIN-BINDING MONOOXYGENASE-LIKE PROTEIN (AFU_ORTHOLOGUE AFUA_4G09220)"/>
    <property type="match status" value="1"/>
</dbReference>
<evidence type="ECO:0000256" key="7">
    <source>
        <dbReference type="ARBA" id="ARBA00023002"/>
    </source>
</evidence>
<evidence type="ECO:0000256" key="9">
    <source>
        <dbReference type="ARBA" id="ARBA00039148"/>
    </source>
</evidence>
<dbReference type="GO" id="GO:0050661">
    <property type="term" value="F:NADP binding"/>
    <property type="evidence" value="ECO:0007669"/>
    <property type="project" value="InterPro"/>
</dbReference>
<reference evidence="11" key="1">
    <citation type="submission" date="2020-09" db="EMBL/GenBank/DDBJ databases">
        <title>Genome-Enabled Discovery of Anthraquinone Biosynthesis in Senna tora.</title>
        <authorList>
            <person name="Kang S.-H."/>
            <person name="Pandey R.P."/>
            <person name="Lee C.-M."/>
            <person name="Sim J.-S."/>
            <person name="Jeong J.-T."/>
            <person name="Choi B.-S."/>
            <person name="Jung M."/>
            <person name="Ginzburg D."/>
            <person name="Zhao K."/>
            <person name="Won S.Y."/>
            <person name="Oh T.-J."/>
            <person name="Yu Y."/>
            <person name="Kim N.-H."/>
            <person name="Lee O.R."/>
            <person name="Lee T.-H."/>
            <person name="Bashyal P."/>
            <person name="Kim T.-S."/>
            <person name="Lee W.-H."/>
            <person name="Kawkins C."/>
            <person name="Kim C.-K."/>
            <person name="Kim J.S."/>
            <person name="Ahn B.O."/>
            <person name="Rhee S.Y."/>
            <person name="Sohng J.K."/>
        </authorList>
    </citation>
    <scope>NUCLEOTIDE SEQUENCE</scope>
    <source>
        <tissue evidence="11">Leaf</tissue>
    </source>
</reference>